<dbReference type="InterPro" id="IPR003594">
    <property type="entry name" value="HATPase_dom"/>
</dbReference>
<evidence type="ECO:0000313" key="4">
    <source>
        <dbReference type="EMBL" id="MFC4060887.1"/>
    </source>
</evidence>
<organism evidence="4 5">
    <name type="scientific">Planomonospora corallina</name>
    <dbReference type="NCBI Taxonomy" id="1806052"/>
    <lineage>
        <taxon>Bacteria</taxon>
        <taxon>Bacillati</taxon>
        <taxon>Actinomycetota</taxon>
        <taxon>Actinomycetes</taxon>
        <taxon>Streptosporangiales</taxon>
        <taxon>Streptosporangiaceae</taxon>
        <taxon>Planomonospora</taxon>
    </lineage>
</organism>
<evidence type="ECO:0000313" key="5">
    <source>
        <dbReference type="Proteomes" id="UP001595850"/>
    </source>
</evidence>
<dbReference type="EMBL" id="JBHSBM010000024">
    <property type="protein sequence ID" value="MFC4060887.1"/>
    <property type="molecule type" value="Genomic_DNA"/>
</dbReference>
<evidence type="ECO:0000256" key="2">
    <source>
        <dbReference type="SAM" id="MobiDB-lite"/>
    </source>
</evidence>
<sequence length="232" mass="24257">MGAALAAGRVRLGRGGQRGRRHRLDGDRVSAPRPQHAPKDAPRRVRGRTGGAHRPGEANGSGEAKGPGEARHAVLERLRHRDFPGVPASAPRARAWVRGLLAGEVAADTLDTALLLFSEVFTNALLHSDSGRGPDGSVTVYLGTAGGLAHVEVIDDGSPASVPFLRAAAPDSESGRGLALVDLLAARWGVHHDEETGTAVWFQVADLPETTWPEALGRSGHGPHPPVNTAES</sequence>
<protein>
    <submittedName>
        <fullName evidence="4">ATP-binding protein</fullName>
    </submittedName>
</protein>
<dbReference type="PANTHER" id="PTHR35526">
    <property type="entry name" value="ANTI-SIGMA-F FACTOR RSBW-RELATED"/>
    <property type="match status" value="1"/>
</dbReference>
<feature type="domain" description="Histidine kinase/HSP90-like ATPase" evidence="3">
    <location>
        <begin position="85"/>
        <end position="203"/>
    </location>
</feature>
<comment type="caution">
    <text evidence="4">The sequence shown here is derived from an EMBL/GenBank/DDBJ whole genome shotgun (WGS) entry which is preliminary data.</text>
</comment>
<dbReference type="Gene3D" id="3.30.565.10">
    <property type="entry name" value="Histidine kinase-like ATPase, C-terminal domain"/>
    <property type="match status" value="1"/>
</dbReference>
<keyword evidence="4" id="KW-0547">Nucleotide-binding</keyword>
<keyword evidence="5" id="KW-1185">Reference proteome</keyword>
<reference evidence="5" key="1">
    <citation type="journal article" date="2019" name="Int. J. Syst. Evol. Microbiol.">
        <title>The Global Catalogue of Microorganisms (GCM) 10K type strain sequencing project: providing services to taxonomists for standard genome sequencing and annotation.</title>
        <authorList>
            <consortium name="The Broad Institute Genomics Platform"/>
            <consortium name="The Broad Institute Genome Sequencing Center for Infectious Disease"/>
            <person name="Wu L."/>
            <person name="Ma J."/>
        </authorList>
    </citation>
    <scope>NUCLEOTIDE SEQUENCE [LARGE SCALE GENOMIC DNA]</scope>
    <source>
        <strain evidence="5">TBRC 4489</strain>
    </source>
</reference>
<feature type="compositionally biased region" description="Low complexity" evidence="2">
    <location>
        <begin position="1"/>
        <end position="10"/>
    </location>
</feature>
<dbReference type="InterPro" id="IPR050267">
    <property type="entry name" value="Anti-sigma-factor_SerPK"/>
</dbReference>
<dbReference type="InterPro" id="IPR036890">
    <property type="entry name" value="HATPase_C_sf"/>
</dbReference>
<keyword evidence="4" id="KW-0067">ATP-binding</keyword>
<keyword evidence="1" id="KW-0808">Transferase</keyword>
<keyword evidence="1" id="KW-0418">Kinase</keyword>
<feature type="region of interest" description="Disordered" evidence="2">
    <location>
        <begin position="1"/>
        <end position="70"/>
    </location>
</feature>
<evidence type="ECO:0000256" key="1">
    <source>
        <dbReference type="ARBA" id="ARBA00022527"/>
    </source>
</evidence>
<keyword evidence="1" id="KW-0723">Serine/threonine-protein kinase</keyword>
<gene>
    <name evidence="4" type="ORF">ACFOWE_21500</name>
</gene>
<accession>A0ABV8I9Y9</accession>
<evidence type="ECO:0000259" key="3">
    <source>
        <dbReference type="Pfam" id="PF13581"/>
    </source>
</evidence>
<dbReference type="PANTHER" id="PTHR35526:SF3">
    <property type="entry name" value="ANTI-SIGMA-F FACTOR RSBW"/>
    <property type="match status" value="1"/>
</dbReference>
<proteinExistence type="predicted"/>
<dbReference type="RefSeq" id="WP_377290557.1">
    <property type="nucleotide sequence ID" value="NZ_JBHSBM010000024.1"/>
</dbReference>
<feature type="region of interest" description="Disordered" evidence="2">
    <location>
        <begin position="212"/>
        <end position="232"/>
    </location>
</feature>
<dbReference type="Proteomes" id="UP001595850">
    <property type="component" value="Unassembled WGS sequence"/>
</dbReference>
<dbReference type="Pfam" id="PF13581">
    <property type="entry name" value="HATPase_c_2"/>
    <property type="match status" value="1"/>
</dbReference>
<name>A0ABV8I9Y9_9ACTN</name>
<dbReference type="CDD" id="cd16936">
    <property type="entry name" value="HATPase_RsbW-like"/>
    <property type="match status" value="1"/>
</dbReference>
<dbReference type="GO" id="GO:0005524">
    <property type="term" value="F:ATP binding"/>
    <property type="evidence" value="ECO:0007669"/>
    <property type="project" value="UniProtKB-KW"/>
</dbReference>
<dbReference type="SUPFAM" id="SSF55874">
    <property type="entry name" value="ATPase domain of HSP90 chaperone/DNA topoisomerase II/histidine kinase"/>
    <property type="match status" value="1"/>
</dbReference>